<dbReference type="EMBL" id="ML995510">
    <property type="protein sequence ID" value="KAF2136884.1"/>
    <property type="molecule type" value="Genomic_DNA"/>
</dbReference>
<evidence type="ECO:0000313" key="1">
    <source>
        <dbReference type="EMBL" id="KAF2136884.1"/>
    </source>
</evidence>
<evidence type="ECO:0000313" key="2">
    <source>
        <dbReference type="Proteomes" id="UP000799438"/>
    </source>
</evidence>
<sequence length="74" mass="8184">MGFLPLYAILLTALGTLLYTVISSCRRSYLSTAAVAATVPLPSLPSSSMSFYRIRRVVGVYEICITCWCGWGWE</sequence>
<organism evidence="1 2">
    <name type="scientific">Aplosporella prunicola CBS 121167</name>
    <dbReference type="NCBI Taxonomy" id="1176127"/>
    <lineage>
        <taxon>Eukaryota</taxon>
        <taxon>Fungi</taxon>
        <taxon>Dikarya</taxon>
        <taxon>Ascomycota</taxon>
        <taxon>Pezizomycotina</taxon>
        <taxon>Dothideomycetes</taxon>
        <taxon>Dothideomycetes incertae sedis</taxon>
        <taxon>Botryosphaeriales</taxon>
        <taxon>Aplosporellaceae</taxon>
        <taxon>Aplosporella</taxon>
    </lineage>
</organism>
<dbReference type="AlphaFoldDB" id="A0A6A6B0Y5"/>
<gene>
    <name evidence="1" type="ORF">K452DRAFT_292023</name>
</gene>
<proteinExistence type="predicted"/>
<dbReference type="Proteomes" id="UP000799438">
    <property type="component" value="Unassembled WGS sequence"/>
</dbReference>
<reference evidence="1" key="1">
    <citation type="journal article" date="2020" name="Stud. Mycol.">
        <title>101 Dothideomycetes genomes: a test case for predicting lifestyles and emergence of pathogens.</title>
        <authorList>
            <person name="Haridas S."/>
            <person name="Albert R."/>
            <person name="Binder M."/>
            <person name="Bloem J."/>
            <person name="Labutti K."/>
            <person name="Salamov A."/>
            <person name="Andreopoulos B."/>
            <person name="Baker S."/>
            <person name="Barry K."/>
            <person name="Bills G."/>
            <person name="Bluhm B."/>
            <person name="Cannon C."/>
            <person name="Castanera R."/>
            <person name="Culley D."/>
            <person name="Daum C."/>
            <person name="Ezra D."/>
            <person name="Gonzalez J."/>
            <person name="Henrissat B."/>
            <person name="Kuo A."/>
            <person name="Liang C."/>
            <person name="Lipzen A."/>
            <person name="Lutzoni F."/>
            <person name="Magnuson J."/>
            <person name="Mondo S."/>
            <person name="Nolan M."/>
            <person name="Ohm R."/>
            <person name="Pangilinan J."/>
            <person name="Park H.-J."/>
            <person name="Ramirez L."/>
            <person name="Alfaro M."/>
            <person name="Sun H."/>
            <person name="Tritt A."/>
            <person name="Yoshinaga Y."/>
            <person name="Zwiers L.-H."/>
            <person name="Turgeon B."/>
            <person name="Goodwin S."/>
            <person name="Spatafora J."/>
            <person name="Crous P."/>
            <person name="Grigoriev I."/>
        </authorList>
    </citation>
    <scope>NUCLEOTIDE SEQUENCE</scope>
    <source>
        <strain evidence="1">CBS 121167</strain>
    </source>
</reference>
<dbReference type="RefSeq" id="XP_033392602.1">
    <property type="nucleotide sequence ID" value="XM_033541292.1"/>
</dbReference>
<accession>A0A6A6B0Y5</accession>
<dbReference type="GeneID" id="54298788"/>
<protein>
    <submittedName>
        <fullName evidence="1">Uncharacterized protein</fullName>
    </submittedName>
</protein>
<name>A0A6A6B0Y5_9PEZI</name>
<keyword evidence="2" id="KW-1185">Reference proteome</keyword>